<evidence type="ECO:0000256" key="1">
    <source>
        <dbReference type="SAM" id="MobiDB-lite"/>
    </source>
</evidence>
<comment type="caution">
    <text evidence="2">The sequence shown here is derived from an EMBL/GenBank/DDBJ whole genome shotgun (WGS) entry which is preliminary data.</text>
</comment>
<keyword evidence="3" id="KW-1185">Reference proteome</keyword>
<dbReference type="Proteomes" id="UP001151760">
    <property type="component" value="Unassembled WGS sequence"/>
</dbReference>
<feature type="compositionally biased region" description="Polar residues" evidence="1">
    <location>
        <begin position="49"/>
        <end position="75"/>
    </location>
</feature>
<gene>
    <name evidence="2" type="ORF">Tco_0771057</name>
</gene>
<organism evidence="2 3">
    <name type="scientific">Tanacetum coccineum</name>
    <dbReference type="NCBI Taxonomy" id="301880"/>
    <lineage>
        <taxon>Eukaryota</taxon>
        <taxon>Viridiplantae</taxon>
        <taxon>Streptophyta</taxon>
        <taxon>Embryophyta</taxon>
        <taxon>Tracheophyta</taxon>
        <taxon>Spermatophyta</taxon>
        <taxon>Magnoliopsida</taxon>
        <taxon>eudicotyledons</taxon>
        <taxon>Gunneridae</taxon>
        <taxon>Pentapetalae</taxon>
        <taxon>asterids</taxon>
        <taxon>campanulids</taxon>
        <taxon>Asterales</taxon>
        <taxon>Asteraceae</taxon>
        <taxon>Asteroideae</taxon>
        <taxon>Anthemideae</taxon>
        <taxon>Anthemidinae</taxon>
        <taxon>Tanacetum</taxon>
    </lineage>
</organism>
<feature type="region of interest" description="Disordered" evidence="1">
    <location>
        <begin position="47"/>
        <end position="84"/>
    </location>
</feature>
<proteinExistence type="predicted"/>
<protein>
    <submittedName>
        <fullName evidence="2">Uncharacterized protein</fullName>
    </submittedName>
</protein>
<evidence type="ECO:0000313" key="2">
    <source>
        <dbReference type="EMBL" id="GJS88421.1"/>
    </source>
</evidence>
<sequence length="391" mass="45349">MTCSTVRRLTKPLDEPKREFRRSRKAAWHLQRNESLAIAGRNLFDDDASSSNNIGTKPSTPLKTLQEHSCPNSSGIKKRGPTPSYQALLKKQKRDDEDERLLSIFKQIHINLPFLEAMIHMPKEAKVLKDLLSHKEKLEKATSSIKVSEECSAIIQRNLPQKEGDPGSFKLPCLIGPLAMYTFSPMMVANSRKHHCRVRPYTREVLVISTNLDKQKNHYPLDFRNRRGDEARIKNTWKQKRDDEDERRLSIFKQIHINLPFLEAMIRMQKGTKVLKYLLSHEEKLKKVASSVKLTRAVINVHEGKLSLRVENETVTFNIGKSMKSKHSRDDYLYYANHTVKLVREQWVDTIDHDGKWAEVEEEGDSNKVQAISFYLREEPVEPLKWKASKN</sequence>
<dbReference type="PANTHER" id="PTHR33067">
    <property type="entry name" value="RNA-DIRECTED DNA POLYMERASE-RELATED"/>
    <property type="match status" value="1"/>
</dbReference>
<accession>A0ABQ4ZFU6</accession>
<dbReference type="EMBL" id="BQNB010011272">
    <property type="protein sequence ID" value="GJS88421.1"/>
    <property type="molecule type" value="Genomic_DNA"/>
</dbReference>
<evidence type="ECO:0000313" key="3">
    <source>
        <dbReference type="Proteomes" id="UP001151760"/>
    </source>
</evidence>
<reference evidence="2" key="2">
    <citation type="submission" date="2022-01" db="EMBL/GenBank/DDBJ databases">
        <authorList>
            <person name="Yamashiro T."/>
            <person name="Shiraishi A."/>
            <person name="Satake H."/>
            <person name="Nakayama K."/>
        </authorList>
    </citation>
    <scope>NUCLEOTIDE SEQUENCE</scope>
</reference>
<dbReference type="PANTHER" id="PTHR33067:SF9">
    <property type="entry name" value="RNA-DIRECTED DNA POLYMERASE"/>
    <property type="match status" value="1"/>
</dbReference>
<reference evidence="2" key="1">
    <citation type="journal article" date="2022" name="Int. J. Mol. Sci.">
        <title>Draft Genome of Tanacetum Coccineum: Genomic Comparison of Closely Related Tanacetum-Family Plants.</title>
        <authorList>
            <person name="Yamashiro T."/>
            <person name="Shiraishi A."/>
            <person name="Nakayama K."/>
            <person name="Satake H."/>
        </authorList>
    </citation>
    <scope>NUCLEOTIDE SEQUENCE</scope>
</reference>
<name>A0ABQ4ZFU6_9ASTR</name>
<feature type="region of interest" description="Disordered" evidence="1">
    <location>
        <begin position="1"/>
        <end position="24"/>
    </location>
</feature>